<reference evidence="5" key="1">
    <citation type="submission" date="2017-02" db="EMBL/GenBank/DDBJ databases">
        <authorList>
            <person name="Varghese N."/>
            <person name="Submissions S."/>
        </authorList>
    </citation>
    <scope>NUCLEOTIDE SEQUENCE [LARGE SCALE GENOMIC DNA]</scope>
    <source>
        <strain evidence="5">DSM 24967</strain>
    </source>
</reference>
<feature type="domain" description="Beta-lactamase-related" evidence="3">
    <location>
        <begin position="41"/>
        <end position="377"/>
    </location>
</feature>
<accession>A0A1T5BFF2</accession>
<feature type="signal peptide" evidence="2">
    <location>
        <begin position="1"/>
        <end position="19"/>
    </location>
</feature>
<feature type="chain" id="PRO_5013160077" evidence="2">
    <location>
        <begin position="20"/>
        <end position="396"/>
    </location>
</feature>
<dbReference type="GO" id="GO:0016787">
    <property type="term" value="F:hydrolase activity"/>
    <property type="evidence" value="ECO:0007669"/>
    <property type="project" value="UniProtKB-KW"/>
</dbReference>
<gene>
    <name evidence="4" type="ORF">SAMN05660349_01258</name>
</gene>
<keyword evidence="1" id="KW-0378">Hydrolase</keyword>
<dbReference type="InterPro" id="IPR050789">
    <property type="entry name" value="Diverse_Enzym_Activities"/>
</dbReference>
<dbReference type="PANTHER" id="PTHR43283:SF11">
    <property type="entry name" value="BETA-LACTAMASE-RELATED DOMAIN-CONTAINING PROTEIN"/>
    <property type="match status" value="1"/>
</dbReference>
<dbReference type="SUPFAM" id="SSF56601">
    <property type="entry name" value="beta-lactamase/transpeptidase-like"/>
    <property type="match status" value="1"/>
</dbReference>
<dbReference type="EMBL" id="FUYQ01000007">
    <property type="protein sequence ID" value="SKB46032.1"/>
    <property type="molecule type" value="Genomic_DNA"/>
</dbReference>
<name>A0A1T5BFF2_9BACT</name>
<dbReference type="Proteomes" id="UP000190852">
    <property type="component" value="Unassembled WGS sequence"/>
</dbReference>
<evidence type="ECO:0000256" key="1">
    <source>
        <dbReference type="ARBA" id="ARBA00022801"/>
    </source>
</evidence>
<dbReference type="AlphaFoldDB" id="A0A1T5BFF2"/>
<evidence type="ECO:0000313" key="5">
    <source>
        <dbReference type="Proteomes" id="UP000190852"/>
    </source>
</evidence>
<organism evidence="4 5">
    <name type="scientific">Parabacteroides chartae</name>
    <dbReference type="NCBI Taxonomy" id="1037355"/>
    <lineage>
        <taxon>Bacteria</taxon>
        <taxon>Pseudomonadati</taxon>
        <taxon>Bacteroidota</taxon>
        <taxon>Bacteroidia</taxon>
        <taxon>Bacteroidales</taxon>
        <taxon>Tannerellaceae</taxon>
        <taxon>Parabacteroides</taxon>
    </lineage>
</organism>
<sequence>MKKYFIGLGLVVLALQLQAQPLQRTRPDKVGMDPAKFIYADEVIHQAIDKHEIPGAVLAVVRHGKMAYIKAYGNRQVYPDTLQMEESTVFDLASVSKSVSTAISTLVLIEQGKIRLQDNVSLYIPGFKPWTDAKGNTVNIKVVDLLTHTSGLPPYASVTELKATYGAPNPAGLIEYIAGCRRDFAPKTAFQYSCLNYITLQRIIETASGTNLRAFAKKHIFDVLEMNSTDYLPTGQLRDRCAATEKQPDGSVLKGDVHDPLARIMNGGISGNAGVFSTADDLAILAAALLNGGEYHKKRILGPQTVRAMRTVPREVSSLGRTLGWDIFSPYASNTGDLFSSYTYGHTGYTGTSFIIDPYTDTAVILLTNAVHPADKGSVVRLRSLIANIVAGSIVK</sequence>
<protein>
    <submittedName>
        <fullName evidence="4">CubicO group peptidase, beta-lactamase class C family</fullName>
    </submittedName>
</protein>
<evidence type="ECO:0000259" key="3">
    <source>
        <dbReference type="Pfam" id="PF00144"/>
    </source>
</evidence>
<dbReference type="InterPro" id="IPR012338">
    <property type="entry name" value="Beta-lactam/transpept-like"/>
</dbReference>
<proteinExistence type="predicted"/>
<evidence type="ECO:0000256" key="2">
    <source>
        <dbReference type="SAM" id="SignalP"/>
    </source>
</evidence>
<dbReference type="Pfam" id="PF00144">
    <property type="entry name" value="Beta-lactamase"/>
    <property type="match status" value="1"/>
</dbReference>
<keyword evidence="2" id="KW-0732">Signal</keyword>
<keyword evidence="5" id="KW-1185">Reference proteome</keyword>
<dbReference type="PANTHER" id="PTHR43283">
    <property type="entry name" value="BETA-LACTAMASE-RELATED"/>
    <property type="match status" value="1"/>
</dbReference>
<evidence type="ECO:0000313" key="4">
    <source>
        <dbReference type="EMBL" id="SKB46032.1"/>
    </source>
</evidence>
<dbReference type="InterPro" id="IPR001466">
    <property type="entry name" value="Beta-lactam-related"/>
</dbReference>
<dbReference type="Gene3D" id="3.40.710.10">
    <property type="entry name" value="DD-peptidase/beta-lactamase superfamily"/>
    <property type="match status" value="1"/>
</dbReference>